<evidence type="ECO:0000313" key="3">
    <source>
        <dbReference type="Proteomes" id="UP000036771"/>
    </source>
</evidence>
<feature type="transmembrane region" description="Helical" evidence="1">
    <location>
        <begin position="121"/>
        <end position="139"/>
    </location>
</feature>
<feature type="transmembrane region" description="Helical" evidence="1">
    <location>
        <begin position="95"/>
        <end position="114"/>
    </location>
</feature>
<dbReference type="AlphaFoldDB" id="A0A0K8MD17"/>
<keyword evidence="3" id="KW-1185">Reference proteome</keyword>
<proteinExistence type="predicted"/>
<accession>A0A0K8MD17</accession>
<evidence type="ECO:0000256" key="1">
    <source>
        <dbReference type="SAM" id="Phobius"/>
    </source>
</evidence>
<feature type="transmembrane region" description="Helical" evidence="1">
    <location>
        <begin position="56"/>
        <end position="75"/>
    </location>
</feature>
<keyword evidence="1" id="KW-1133">Transmembrane helix</keyword>
<name>A0A0K8MD17_9PROT</name>
<dbReference type="EMBL" id="BBVC01000017">
    <property type="protein sequence ID" value="GAO97784.1"/>
    <property type="molecule type" value="Genomic_DNA"/>
</dbReference>
<protein>
    <submittedName>
        <fullName evidence="2">Uncharacterized protein</fullName>
    </submittedName>
</protein>
<evidence type="ECO:0000313" key="2">
    <source>
        <dbReference type="EMBL" id="GAO97784.1"/>
    </source>
</evidence>
<comment type="caution">
    <text evidence="2">The sequence shown here is derived from an EMBL/GenBank/DDBJ whole genome shotgun (WGS) entry which is preliminary data.</text>
</comment>
<organism evidence="2 3">
    <name type="scientific">Caedimonas varicaedens</name>
    <dbReference type="NCBI Taxonomy" id="1629334"/>
    <lineage>
        <taxon>Bacteria</taxon>
        <taxon>Pseudomonadati</taxon>
        <taxon>Pseudomonadota</taxon>
        <taxon>Alphaproteobacteria</taxon>
        <taxon>Holosporales</taxon>
        <taxon>Caedimonadaceae</taxon>
        <taxon>Caedimonas</taxon>
    </lineage>
</organism>
<reference evidence="2 3" key="1">
    <citation type="submission" date="2015-03" db="EMBL/GenBank/DDBJ databases">
        <title>Caedibacter varicaedens, whole genome shotgun sequence.</title>
        <authorList>
            <person name="Suzuki H."/>
            <person name="Dapper A.L."/>
            <person name="Gibson A.K."/>
            <person name="Jackson C."/>
            <person name="Lee H."/>
            <person name="Pejaver V.R."/>
            <person name="Doak T."/>
            <person name="Lynch M."/>
        </authorList>
    </citation>
    <scope>NUCLEOTIDE SEQUENCE [LARGE SCALE GENOMIC DNA]</scope>
</reference>
<sequence length="146" mass="15915">MFSLVHFERKKPLSTSSATHKEDVLMLSAFTPDRKESMMKQQLSPTLLPLFRKHKLSMILGAYALATLTSFWLSGEAFATKIEDQLEAVHKLTTGGVVKTGMGVATIGGAVVAVMKQSPGLAAVVAGIGIAFSYYMGWLNKYDWSK</sequence>
<dbReference type="Proteomes" id="UP000036771">
    <property type="component" value="Unassembled WGS sequence"/>
</dbReference>
<keyword evidence="1" id="KW-0812">Transmembrane</keyword>
<gene>
    <name evidence="2" type="ORF">Cva_00424</name>
</gene>
<dbReference type="STRING" id="1629334.Cva_00424"/>
<keyword evidence="1" id="KW-0472">Membrane</keyword>